<dbReference type="GO" id="GO:0016811">
    <property type="term" value="F:hydrolase activity, acting on carbon-nitrogen (but not peptide) bonds, in linear amides"/>
    <property type="evidence" value="ECO:0007669"/>
    <property type="project" value="TreeGrafter"/>
</dbReference>
<comment type="catalytic activity">
    <reaction evidence="2">
        <text>(S)-malyl N-acetyl-alpha-D-glucosaminide + H2O = (S)-malyl alpha-D-glucosaminide + acetate</text>
        <dbReference type="Rhea" id="RHEA:33411"/>
        <dbReference type="ChEBI" id="CHEBI:15377"/>
        <dbReference type="ChEBI" id="CHEBI:30089"/>
        <dbReference type="ChEBI" id="CHEBI:64870"/>
        <dbReference type="ChEBI" id="CHEBI:64871"/>
    </reaction>
</comment>
<evidence type="ECO:0000256" key="2">
    <source>
        <dbReference type="ARBA" id="ARBA00024609"/>
    </source>
</evidence>
<reference evidence="3 4" key="1">
    <citation type="submission" date="2020-02" db="EMBL/GenBank/DDBJ databases">
        <title>Bacillus aquiflavi sp. nov., isolated from yellow water of strong flavor Chinese baijiu in Yibin region of China.</title>
        <authorList>
            <person name="Xie J."/>
        </authorList>
    </citation>
    <scope>NUCLEOTIDE SEQUENCE [LARGE SCALE GENOMIC DNA]</scope>
    <source>
        <strain evidence="3 4">SA4</strain>
    </source>
</reference>
<dbReference type="Proteomes" id="UP000481043">
    <property type="component" value="Unassembled WGS sequence"/>
</dbReference>
<comment type="caution">
    <text evidence="3">The sequence shown here is derived from an EMBL/GenBank/DDBJ whole genome shotgun (WGS) entry which is preliminary data.</text>
</comment>
<dbReference type="InterPro" id="IPR024078">
    <property type="entry name" value="LmbE-like_dom_sf"/>
</dbReference>
<gene>
    <name evidence="3" type="primary">bshB2</name>
    <name evidence="3" type="ORF">G4D63_13485</name>
</gene>
<protein>
    <submittedName>
        <fullName evidence="3">Bacillithiol biosynthesis deacetylase BshB2</fullName>
    </submittedName>
</protein>
<sequence>MMTEHILVVLPHPDDEAFGAAGTISLNTKKGIPVTYACATLGEMGRNMGVPPFANRETLPSIRKQELEEACVAMGIQDLRLLGYRDKTLEFEKTEDVADTVYELLQELRPSLVITHYPGYAVHPDHDACGAATILAVSRLPKEQRPLVYAMAFSKNCREELGEPDISINIEDVTKNKIAALAAHKSQTTQMMNGLEEKLEAGDQDLKRWLSREVFWTYHFHE</sequence>
<dbReference type="InterPro" id="IPR023841">
    <property type="entry name" value="BshB2"/>
</dbReference>
<dbReference type="PANTHER" id="PTHR12993:SF27">
    <property type="entry name" value="N-ACETYL-ALPHA-D-GLUCOSAMINYL L-MALATE DEACETYLASE 2-RELATED"/>
    <property type="match status" value="1"/>
</dbReference>
<evidence type="ECO:0000256" key="1">
    <source>
        <dbReference type="ARBA" id="ARBA00001947"/>
    </source>
</evidence>
<dbReference type="SUPFAM" id="SSF102588">
    <property type="entry name" value="LmbE-like"/>
    <property type="match status" value="1"/>
</dbReference>
<dbReference type="InterPro" id="IPR003737">
    <property type="entry name" value="GlcNAc_PI_deacetylase-related"/>
</dbReference>
<name>A0A6M0Q8R4_9BACI</name>
<dbReference type="EMBL" id="JAAIWM010000004">
    <property type="protein sequence ID" value="NEY72744.1"/>
    <property type="molecule type" value="Genomic_DNA"/>
</dbReference>
<accession>A0A6M0Q8R4</accession>
<organism evidence="3 4">
    <name type="scientific">Bacillus mesophilus</name>
    <dbReference type="NCBI Taxonomy" id="1808955"/>
    <lineage>
        <taxon>Bacteria</taxon>
        <taxon>Bacillati</taxon>
        <taxon>Bacillota</taxon>
        <taxon>Bacilli</taxon>
        <taxon>Bacillales</taxon>
        <taxon>Bacillaceae</taxon>
        <taxon>Bacillus</taxon>
    </lineage>
</organism>
<dbReference type="NCBIfam" id="TIGR04000">
    <property type="entry name" value="thiol_BshB2"/>
    <property type="match status" value="1"/>
</dbReference>
<evidence type="ECO:0000313" key="3">
    <source>
        <dbReference type="EMBL" id="NEY72744.1"/>
    </source>
</evidence>
<dbReference type="Gene3D" id="3.40.50.10320">
    <property type="entry name" value="LmbE-like"/>
    <property type="match status" value="1"/>
</dbReference>
<evidence type="ECO:0000313" key="4">
    <source>
        <dbReference type="Proteomes" id="UP000481043"/>
    </source>
</evidence>
<proteinExistence type="predicted"/>
<dbReference type="Pfam" id="PF02585">
    <property type="entry name" value="PIG-L"/>
    <property type="match status" value="1"/>
</dbReference>
<comment type="cofactor">
    <cofactor evidence="1">
        <name>Zn(2+)</name>
        <dbReference type="ChEBI" id="CHEBI:29105"/>
    </cofactor>
</comment>
<dbReference type="PANTHER" id="PTHR12993">
    <property type="entry name" value="N-ACETYLGLUCOSAMINYL-PHOSPHATIDYLINOSITOL DE-N-ACETYLASE-RELATED"/>
    <property type="match status" value="1"/>
</dbReference>
<dbReference type="AlphaFoldDB" id="A0A6M0Q8R4"/>
<keyword evidence="4" id="KW-1185">Reference proteome</keyword>